<dbReference type="SUPFAM" id="SSF48452">
    <property type="entry name" value="TPR-like"/>
    <property type="match status" value="1"/>
</dbReference>
<keyword evidence="4" id="KW-1133">Transmembrane helix</keyword>
<gene>
    <name evidence="6" type="ORF">SCF082_LOCUS16340</name>
</gene>
<feature type="domain" description="DUF1736" evidence="5">
    <location>
        <begin position="239"/>
        <end position="311"/>
    </location>
</feature>
<organism evidence="6 7">
    <name type="scientific">Durusdinium trenchii</name>
    <dbReference type="NCBI Taxonomy" id="1381693"/>
    <lineage>
        <taxon>Eukaryota</taxon>
        <taxon>Sar</taxon>
        <taxon>Alveolata</taxon>
        <taxon>Dinophyceae</taxon>
        <taxon>Suessiales</taxon>
        <taxon>Symbiodiniaceae</taxon>
        <taxon>Durusdinium</taxon>
    </lineage>
</organism>
<evidence type="ECO:0000256" key="1">
    <source>
        <dbReference type="ARBA" id="ARBA00022737"/>
    </source>
</evidence>
<dbReference type="Gene3D" id="1.25.40.10">
    <property type="entry name" value="Tetratricopeptide repeat domain"/>
    <property type="match status" value="1"/>
</dbReference>
<dbReference type="Pfam" id="PF08409">
    <property type="entry name" value="TMTC_DUF1736"/>
    <property type="match status" value="1"/>
</dbReference>
<comment type="caution">
    <text evidence="6">The sequence shown here is derived from an EMBL/GenBank/DDBJ whole genome shotgun (WGS) entry which is preliminary data.</text>
</comment>
<feature type="transmembrane region" description="Helical" evidence="4">
    <location>
        <begin position="332"/>
        <end position="352"/>
    </location>
</feature>
<feature type="transmembrane region" description="Helical" evidence="4">
    <location>
        <begin position="364"/>
        <end position="385"/>
    </location>
</feature>
<keyword evidence="7" id="KW-1185">Reference proteome</keyword>
<evidence type="ECO:0000256" key="4">
    <source>
        <dbReference type="SAM" id="Phobius"/>
    </source>
</evidence>
<dbReference type="PANTHER" id="PTHR44227">
    <property type="match status" value="1"/>
</dbReference>
<keyword evidence="3 4" id="KW-0472">Membrane</keyword>
<keyword evidence="2" id="KW-0802">TPR repeat</keyword>
<feature type="transmembrane region" description="Helical" evidence="4">
    <location>
        <begin position="257"/>
        <end position="281"/>
    </location>
</feature>
<accession>A0ABP0KAR1</accession>
<name>A0ABP0KAR1_9DINO</name>
<keyword evidence="1" id="KW-0677">Repeat</keyword>
<reference evidence="6 7" key="1">
    <citation type="submission" date="2024-02" db="EMBL/GenBank/DDBJ databases">
        <authorList>
            <person name="Chen Y."/>
            <person name="Shah S."/>
            <person name="Dougan E. K."/>
            <person name="Thang M."/>
            <person name="Chan C."/>
        </authorList>
    </citation>
    <scope>NUCLEOTIDE SEQUENCE [LARGE SCALE GENOMIC DNA]</scope>
</reference>
<keyword evidence="4" id="KW-0812">Transmembrane</keyword>
<evidence type="ECO:0000259" key="5">
    <source>
        <dbReference type="Pfam" id="PF08409"/>
    </source>
</evidence>
<feature type="transmembrane region" description="Helical" evidence="4">
    <location>
        <begin position="397"/>
        <end position="418"/>
    </location>
</feature>
<evidence type="ECO:0000313" key="7">
    <source>
        <dbReference type="Proteomes" id="UP001642464"/>
    </source>
</evidence>
<sequence>EAWEDVAQVLEADFWGTPLVSEQSHKSFRPITTASFKVNLWGGRRLDGLDAYWFHVVDRVLHALVTLAVVVAADLVLSEGAAPRDGVAAVVTGLTFALHPVHTEAVCNTSGRAETLMAAFYLCGVIASVRRLHVATRGERNSLRFALTQTLAVVGWTVLALFSKEQGITLPMTCAVIDFCASDISLRSLLQALRRPDTDEDDAAKKARTQDAQWFAARTAVLALATLTLGAFRLWLNGGAAPNFIPDQNPAAFAQDWFTRVFSIAYVHFLYLQSFVLPVWLSCDWSGKSIALITSPADPRVACVLATWAWFACSLWFAFLGPEHLRHRRKQILQATVAFLFIPFLLSSNLIVTVGTMKAERVLYLPSVGFCMLLGVGFEVLVGVLTKGRTGDAEASWVLGVPFKLVLALYALLALYAVKLHERNIAWSDPFKLWKSAYETNPISSHSRYNFALELTQQGDFERGLELILSVRKDDPHDIGTIYLEGLTLRQLNRCPEASKLADETMAQIGATRKERAASGLPLSIKEIRRNLDDEEALMLTLKSYCATTLGRMSQFVQDALLKSPGNAQARGRADELINLAKEAGVLN</sequence>
<evidence type="ECO:0000256" key="2">
    <source>
        <dbReference type="ARBA" id="ARBA00022803"/>
    </source>
</evidence>
<dbReference type="PANTHER" id="PTHR44227:SF3">
    <property type="entry name" value="PROTEIN O-MANNOSYL-TRANSFERASE TMTC4"/>
    <property type="match status" value="1"/>
</dbReference>
<feature type="non-terminal residue" evidence="6">
    <location>
        <position position="1"/>
    </location>
</feature>
<dbReference type="InterPro" id="IPR011990">
    <property type="entry name" value="TPR-like_helical_dom_sf"/>
</dbReference>
<dbReference type="InterPro" id="IPR052346">
    <property type="entry name" value="O-mannosyl-transferase_TMTC"/>
</dbReference>
<proteinExistence type="predicted"/>
<dbReference type="InterPro" id="IPR013618">
    <property type="entry name" value="TMTC_DUF1736"/>
</dbReference>
<dbReference type="Proteomes" id="UP001642464">
    <property type="component" value="Unassembled WGS sequence"/>
</dbReference>
<evidence type="ECO:0000313" key="6">
    <source>
        <dbReference type="EMBL" id="CAK9023783.1"/>
    </source>
</evidence>
<feature type="transmembrane region" description="Helical" evidence="4">
    <location>
        <begin position="301"/>
        <end position="320"/>
    </location>
</feature>
<protein>
    <submittedName>
        <fullName evidence="6">Protein O-mannosyl-transferase TMTC3 (Protein SMILE) (Transmembrane and TPR repeat-containing protein 3)</fullName>
    </submittedName>
</protein>
<evidence type="ECO:0000256" key="3">
    <source>
        <dbReference type="ARBA" id="ARBA00023136"/>
    </source>
</evidence>
<dbReference type="EMBL" id="CAXAMM010010626">
    <property type="protein sequence ID" value="CAK9023783.1"/>
    <property type="molecule type" value="Genomic_DNA"/>
</dbReference>
<feature type="transmembrane region" description="Helical" evidence="4">
    <location>
        <begin position="215"/>
        <end position="237"/>
    </location>
</feature>